<keyword evidence="13 15" id="KW-0998">Cell outer membrane</keyword>
<dbReference type="PANTHER" id="PTHR30069">
    <property type="entry name" value="TONB-DEPENDENT OUTER MEMBRANE RECEPTOR"/>
    <property type="match status" value="1"/>
</dbReference>
<dbReference type="NCBIfam" id="TIGR01783">
    <property type="entry name" value="TonB-siderophor"/>
    <property type="match status" value="1"/>
</dbReference>
<keyword evidence="10 17" id="KW-0798">TonB box</keyword>
<dbReference type="InterPro" id="IPR039426">
    <property type="entry name" value="TonB-dep_rcpt-like"/>
</dbReference>
<keyword evidence="6 15" id="KW-0812">Transmembrane</keyword>
<dbReference type="GO" id="GO:0044718">
    <property type="term" value="P:siderophore transmembrane transport"/>
    <property type="evidence" value="ECO:0007669"/>
    <property type="project" value="TreeGrafter"/>
</dbReference>
<feature type="signal peptide" evidence="18">
    <location>
        <begin position="1"/>
        <end position="21"/>
    </location>
</feature>
<comment type="caution">
    <text evidence="21">The sequence shown here is derived from an EMBL/GenBank/DDBJ whole genome shotgun (WGS) entry which is preliminary data.</text>
</comment>
<feature type="domain" description="TonB-dependent receptor plug" evidence="20">
    <location>
        <begin position="41"/>
        <end position="142"/>
    </location>
</feature>
<evidence type="ECO:0000256" key="6">
    <source>
        <dbReference type="ARBA" id="ARBA00022692"/>
    </source>
</evidence>
<keyword evidence="8" id="KW-0408">Iron</keyword>
<dbReference type="InterPro" id="IPR010917">
    <property type="entry name" value="TonB_rcpt_CS"/>
</dbReference>
<dbReference type="PANTHER" id="PTHR30069:SF42">
    <property type="entry name" value="FERRIC AEROBACTIN RECEPTOR"/>
    <property type="match status" value="1"/>
</dbReference>
<feature type="domain" description="TonB-dependent receptor-like beta-barrel" evidence="19">
    <location>
        <begin position="235"/>
        <end position="688"/>
    </location>
</feature>
<evidence type="ECO:0000256" key="2">
    <source>
        <dbReference type="ARBA" id="ARBA00009810"/>
    </source>
</evidence>
<dbReference type="Gene3D" id="2.170.130.10">
    <property type="entry name" value="TonB-dependent receptor, plug domain"/>
    <property type="match status" value="1"/>
</dbReference>
<evidence type="ECO:0000256" key="8">
    <source>
        <dbReference type="ARBA" id="ARBA00023004"/>
    </source>
</evidence>
<protein>
    <recommendedName>
        <fullName evidence="14">Ferric aerobactin receptor</fullName>
    </recommendedName>
</protein>
<dbReference type="EMBL" id="RWHU01000002">
    <property type="protein sequence ID" value="RSK69474.1"/>
    <property type="molecule type" value="Genomic_DNA"/>
</dbReference>
<evidence type="ECO:0000256" key="12">
    <source>
        <dbReference type="ARBA" id="ARBA00023170"/>
    </source>
</evidence>
<evidence type="ECO:0000256" key="7">
    <source>
        <dbReference type="ARBA" id="ARBA00022729"/>
    </source>
</evidence>
<dbReference type="FunFam" id="2.170.130.10:FF:000011">
    <property type="entry name" value="TonB-dependent siderophore receptor"/>
    <property type="match status" value="1"/>
</dbReference>
<dbReference type="PROSITE" id="PS01156">
    <property type="entry name" value="TONB_DEPENDENT_REC_2"/>
    <property type="match status" value="1"/>
</dbReference>
<evidence type="ECO:0000256" key="10">
    <source>
        <dbReference type="ARBA" id="ARBA00023077"/>
    </source>
</evidence>
<keyword evidence="7 18" id="KW-0732">Signal</keyword>
<evidence type="ECO:0000256" key="17">
    <source>
        <dbReference type="RuleBase" id="RU003357"/>
    </source>
</evidence>
<proteinExistence type="inferred from homology"/>
<keyword evidence="12 21" id="KW-0675">Receptor</keyword>
<evidence type="ECO:0000259" key="19">
    <source>
        <dbReference type="Pfam" id="PF00593"/>
    </source>
</evidence>
<dbReference type="InterPro" id="IPR000531">
    <property type="entry name" value="Beta-barrel_TonB"/>
</dbReference>
<dbReference type="InterPro" id="IPR012910">
    <property type="entry name" value="Plug_dom"/>
</dbReference>
<accession>A0A3R9QRN3</accession>
<dbReference type="Pfam" id="PF00593">
    <property type="entry name" value="TonB_dep_Rec_b-barrel"/>
    <property type="match status" value="1"/>
</dbReference>
<evidence type="ECO:0000256" key="15">
    <source>
        <dbReference type="PROSITE-ProRule" id="PRU01360"/>
    </source>
</evidence>
<dbReference type="AlphaFoldDB" id="A0A3R9QRN3"/>
<keyword evidence="11 15" id="KW-0472">Membrane</keyword>
<dbReference type="InterPro" id="IPR010105">
    <property type="entry name" value="TonB_sidphr_rcpt"/>
</dbReference>
<evidence type="ECO:0000256" key="18">
    <source>
        <dbReference type="SAM" id="SignalP"/>
    </source>
</evidence>
<gene>
    <name evidence="21" type="ORF">EJE24_06700</name>
</gene>
<evidence type="ECO:0000256" key="14">
    <source>
        <dbReference type="ARBA" id="ARBA00072094"/>
    </source>
</evidence>
<evidence type="ECO:0000256" key="16">
    <source>
        <dbReference type="PROSITE-ProRule" id="PRU10144"/>
    </source>
</evidence>
<evidence type="ECO:0000256" key="11">
    <source>
        <dbReference type="ARBA" id="ARBA00023136"/>
    </source>
</evidence>
<evidence type="ECO:0000256" key="4">
    <source>
        <dbReference type="ARBA" id="ARBA00022452"/>
    </source>
</evidence>
<evidence type="ECO:0000256" key="3">
    <source>
        <dbReference type="ARBA" id="ARBA00022448"/>
    </source>
</evidence>
<evidence type="ECO:0000256" key="5">
    <source>
        <dbReference type="ARBA" id="ARBA00022496"/>
    </source>
</evidence>
<evidence type="ECO:0000256" key="1">
    <source>
        <dbReference type="ARBA" id="ARBA00004571"/>
    </source>
</evidence>
<dbReference type="FunFam" id="2.40.170.20:FF:000007">
    <property type="entry name" value="Ferric aerobactin receptor"/>
    <property type="match status" value="1"/>
</dbReference>
<organism evidence="21 22">
    <name type="scientific">Enterobacter huaxiensis</name>
    <dbReference type="NCBI Taxonomy" id="2494702"/>
    <lineage>
        <taxon>Bacteria</taxon>
        <taxon>Pseudomonadati</taxon>
        <taxon>Pseudomonadota</taxon>
        <taxon>Gammaproteobacteria</taxon>
        <taxon>Enterobacterales</taxon>
        <taxon>Enterobacteriaceae</taxon>
        <taxon>Enterobacter</taxon>
    </lineage>
</organism>
<feature type="short sequence motif" description="TonB C-terminal box" evidence="16">
    <location>
        <begin position="715"/>
        <end position="732"/>
    </location>
</feature>
<dbReference type="SUPFAM" id="SSF56935">
    <property type="entry name" value="Porins"/>
    <property type="match status" value="1"/>
</dbReference>
<dbReference type="GO" id="GO:0038023">
    <property type="term" value="F:signaling receptor activity"/>
    <property type="evidence" value="ECO:0007669"/>
    <property type="project" value="InterPro"/>
</dbReference>
<keyword evidence="4 15" id="KW-1134">Transmembrane beta strand</keyword>
<dbReference type="RefSeq" id="WP_125914039.1">
    <property type="nucleotide sequence ID" value="NZ_RWHU01000002.1"/>
</dbReference>
<keyword evidence="5" id="KW-0410">Iron transport</keyword>
<sequence>MKKSLWVLNPVLLAIAMPLYAEQTNEDNLVVSANRSHRTVAEMAQTTWIIEGQEIEQQVQGGKEFKDILGQLIPGMDVSSQGRTNYGMNMRGRAIVVLVDGVRLNSSRTDSRQLDSIDPFNVDHIEVISGSTALYGGGSTGGLINIVTKKGQPEAQVDLELGSKTGFNNSNDRDERVAAAVSGGNDHASGRLSVAYQRFGGWYDGNGDALTFDNTQTGLQHSDRLDVMGTGTIEIDETRQLQVVTQYYRSQGDDDYGLYLDKNMSAVLGDGTARTRSGFSSDRIPGTERHLISLQYSDSDFWGQELVGQIYYRDESLRFYPFPAVDQKTKTITSFSASEQNTDQYGAKLTLNSTPLDGWQVTWGLDADRETFDSNQMFFDLANSVPSGGMNNASKYNTGRYPGYSITNVAPFLQNSYDINDIFTLSGGVRYQWTENRVDDFIAYSQQQAIATGKATSADAIPGGKTDYDNVLFNAGILAHITEQQQAWFNFSQGVELPDPGKYYGNGSYAKADAQGHLALLKSVNPNDAKLEGIKVDSYELGWRYTGNNLRTQLAAYYSLSDKSVDINRSDMTIDVNSLKRRIYGVEGAVDYFIPDSAWSVGGNVNVVKSEIKSNGSWEKWDVTQASPSKATAYVGWAPEPWSLRIQTQQTFDLSDAAGNKIDGYNTVDFLSSYQLPLGRVSFSVENLLDKQYTTVWGQRAPLLYSPTYGNAALYEYKGRGRTFGLNYALTF</sequence>
<evidence type="ECO:0000256" key="13">
    <source>
        <dbReference type="ARBA" id="ARBA00023237"/>
    </source>
</evidence>
<dbReference type="Proteomes" id="UP000276389">
    <property type="component" value="Unassembled WGS sequence"/>
</dbReference>
<dbReference type="CDD" id="cd01347">
    <property type="entry name" value="ligand_gated_channel"/>
    <property type="match status" value="1"/>
</dbReference>
<name>A0A3R9QRN3_9ENTR</name>
<reference evidence="21 22" key="1">
    <citation type="submission" date="2018-12" db="EMBL/GenBank/DDBJ databases">
        <title>The Genome Submission of two Enterobacter spp. strains.</title>
        <authorList>
            <person name="Wu W."/>
            <person name="Wei L."/>
            <person name="Feng Y."/>
            <person name="Zong Z."/>
        </authorList>
    </citation>
    <scope>NUCLEOTIDE SEQUENCE [LARGE SCALE GENOMIC DNA]</scope>
    <source>
        <strain evidence="21 22">WCHEHu045002</strain>
    </source>
</reference>
<keyword evidence="9" id="KW-0406">Ion transport</keyword>
<dbReference type="PROSITE" id="PS52016">
    <property type="entry name" value="TONB_DEPENDENT_REC_3"/>
    <property type="match status" value="1"/>
</dbReference>
<dbReference type="InterPro" id="IPR037066">
    <property type="entry name" value="Plug_dom_sf"/>
</dbReference>
<comment type="subcellular location">
    <subcellularLocation>
        <location evidence="1 15">Cell outer membrane</location>
        <topology evidence="1 15">Multi-pass membrane protein</topology>
    </subcellularLocation>
</comment>
<evidence type="ECO:0000256" key="9">
    <source>
        <dbReference type="ARBA" id="ARBA00023065"/>
    </source>
</evidence>
<feature type="chain" id="PRO_5018790686" description="Ferric aerobactin receptor" evidence="18">
    <location>
        <begin position="22"/>
        <end position="732"/>
    </location>
</feature>
<evidence type="ECO:0000313" key="21">
    <source>
        <dbReference type="EMBL" id="RSK69474.1"/>
    </source>
</evidence>
<dbReference type="InterPro" id="IPR036942">
    <property type="entry name" value="Beta-barrel_TonB_sf"/>
</dbReference>
<comment type="similarity">
    <text evidence="2 15 17">Belongs to the TonB-dependent receptor family.</text>
</comment>
<dbReference type="Pfam" id="PF07715">
    <property type="entry name" value="Plug"/>
    <property type="match status" value="1"/>
</dbReference>
<evidence type="ECO:0000259" key="20">
    <source>
        <dbReference type="Pfam" id="PF07715"/>
    </source>
</evidence>
<dbReference type="Gene3D" id="2.40.170.20">
    <property type="entry name" value="TonB-dependent receptor, beta-barrel domain"/>
    <property type="match status" value="1"/>
</dbReference>
<keyword evidence="3 15" id="KW-0813">Transport</keyword>
<dbReference type="GO" id="GO:0009279">
    <property type="term" value="C:cell outer membrane"/>
    <property type="evidence" value="ECO:0007669"/>
    <property type="project" value="UniProtKB-SubCell"/>
</dbReference>
<evidence type="ECO:0000313" key="22">
    <source>
        <dbReference type="Proteomes" id="UP000276389"/>
    </source>
</evidence>
<dbReference type="GO" id="GO:0015344">
    <property type="term" value="F:siderophore uptake transmembrane transporter activity"/>
    <property type="evidence" value="ECO:0007669"/>
    <property type="project" value="TreeGrafter"/>
</dbReference>